<dbReference type="Pfam" id="PF07690">
    <property type="entry name" value="MFS_1"/>
    <property type="match status" value="1"/>
</dbReference>
<evidence type="ECO:0000256" key="3">
    <source>
        <dbReference type="ARBA" id="ARBA00022692"/>
    </source>
</evidence>
<dbReference type="Proteomes" id="UP000515811">
    <property type="component" value="Chromosome"/>
</dbReference>
<dbReference type="GO" id="GO:0022857">
    <property type="term" value="F:transmembrane transporter activity"/>
    <property type="evidence" value="ECO:0007669"/>
    <property type="project" value="InterPro"/>
</dbReference>
<dbReference type="SUPFAM" id="SSF103473">
    <property type="entry name" value="MFS general substrate transporter"/>
    <property type="match status" value="1"/>
</dbReference>
<evidence type="ECO:0000313" key="9">
    <source>
        <dbReference type="Proteomes" id="UP000515811"/>
    </source>
</evidence>
<keyword evidence="3 6" id="KW-0812">Transmembrane</keyword>
<dbReference type="GO" id="GO:0016020">
    <property type="term" value="C:membrane"/>
    <property type="evidence" value="ECO:0007669"/>
    <property type="project" value="UniProtKB-SubCell"/>
</dbReference>
<feature type="domain" description="Major facilitator superfamily (MFS) profile" evidence="7">
    <location>
        <begin position="26"/>
        <end position="443"/>
    </location>
</feature>
<evidence type="ECO:0000259" key="7">
    <source>
        <dbReference type="PROSITE" id="PS50850"/>
    </source>
</evidence>
<feature type="transmembrane region" description="Helical" evidence="6">
    <location>
        <begin position="194"/>
        <end position="213"/>
    </location>
</feature>
<keyword evidence="2" id="KW-0813">Transport</keyword>
<feature type="transmembrane region" description="Helical" evidence="6">
    <location>
        <begin position="154"/>
        <end position="174"/>
    </location>
</feature>
<feature type="transmembrane region" description="Helical" evidence="6">
    <location>
        <begin position="419"/>
        <end position="440"/>
    </location>
</feature>
<feature type="transmembrane region" description="Helical" evidence="6">
    <location>
        <begin position="386"/>
        <end position="407"/>
    </location>
</feature>
<evidence type="ECO:0000313" key="8">
    <source>
        <dbReference type="EMBL" id="QNN57553.1"/>
    </source>
</evidence>
<sequence>MSAFKQEAAPVALSTNGKAPISAWYALAVLIMSTVLGGVDKLILNLQLEPIRISLSLTDTQIGLLQGAGLALFAGLATLPLGWLSDRYDRRVVLAACVVLWSAATGLRGTAETYGVLFIASIGLGVGEAGLTPITNSLIPDLFSRAQRVLANTVYALSTIFGAALGSILAGSIVKMMDDLRPVLPVSMQTLESWRLTFFFMGLVGIPATLLVLSIRSTQRTSKAEQAVRAVAKVEPDENLVTFREHMLAHWRTFIGLILGTGLAGIGLSSLGGWIPVLAVRTFGSTPAEVGQGIGIAILCGTIVGGAVGFFAVRYAQRVVGPAAAVRVVMVGNVIAALLSMLLLLVTTSTQAFMLLGLLVTPLIGGAVAVPNVLQDAAPPHLRSRTIAVLTILGLPFGVIGPLMVGVLSDAFKHLDNGLALAIVCTTVVGGLVGAVVLYVTERPFVRLMREAHIT</sequence>
<evidence type="ECO:0000256" key="4">
    <source>
        <dbReference type="ARBA" id="ARBA00022989"/>
    </source>
</evidence>
<keyword evidence="4 6" id="KW-1133">Transmembrane helix</keyword>
<dbReference type="PANTHER" id="PTHR23505">
    <property type="entry name" value="SPINSTER"/>
    <property type="match status" value="1"/>
</dbReference>
<feature type="transmembrane region" description="Helical" evidence="6">
    <location>
        <begin position="64"/>
        <end position="84"/>
    </location>
</feature>
<accession>A0A7G9RPM8</accession>
<name>A0A7G9RPM8_9BURK</name>
<evidence type="ECO:0000256" key="5">
    <source>
        <dbReference type="ARBA" id="ARBA00023136"/>
    </source>
</evidence>
<dbReference type="Gene3D" id="1.20.1250.20">
    <property type="entry name" value="MFS general substrate transporter like domains"/>
    <property type="match status" value="1"/>
</dbReference>
<gene>
    <name evidence="8" type="ORF">H9K76_01215</name>
</gene>
<evidence type="ECO:0000256" key="1">
    <source>
        <dbReference type="ARBA" id="ARBA00004141"/>
    </source>
</evidence>
<dbReference type="RefSeq" id="WP_187597801.1">
    <property type="nucleotide sequence ID" value="NZ_CP060714.1"/>
</dbReference>
<feature type="transmembrane region" description="Helical" evidence="6">
    <location>
        <begin position="254"/>
        <end position="274"/>
    </location>
</feature>
<feature type="transmembrane region" description="Helical" evidence="6">
    <location>
        <begin position="114"/>
        <end position="134"/>
    </location>
</feature>
<dbReference type="InterPro" id="IPR044770">
    <property type="entry name" value="MFS_spinster-like"/>
</dbReference>
<feature type="transmembrane region" description="Helical" evidence="6">
    <location>
        <begin position="325"/>
        <end position="346"/>
    </location>
</feature>
<feature type="transmembrane region" description="Helical" evidence="6">
    <location>
        <begin position="352"/>
        <end position="374"/>
    </location>
</feature>
<dbReference type="EMBL" id="CP060714">
    <property type="protein sequence ID" value="QNN57553.1"/>
    <property type="molecule type" value="Genomic_DNA"/>
</dbReference>
<keyword evidence="5 6" id="KW-0472">Membrane</keyword>
<dbReference type="KEGG" id="drg:H9K76_01215"/>
<dbReference type="AlphaFoldDB" id="A0A7G9RPM8"/>
<organism evidence="8 9">
    <name type="scientific">Diaphorobacter ruginosibacter</name>
    <dbReference type="NCBI Taxonomy" id="1715720"/>
    <lineage>
        <taxon>Bacteria</taxon>
        <taxon>Pseudomonadati</taxon>
        <taxon>Pseudomonadota</taxon>
        <taxon>Betaproteobacteria</taxon>
        <taxon>Burkholderiales</taxon>
        <taxon>Comamonadaceae</taxon>
        <taxon>Diaphorobacter</taxon>
    </lineage>
</organism>
<feature type="transmembrane region" description="Helical" evidence="6">
    <location>
        <begin position="294"/>
        <end position="313"/>
    </location>
</feature>
<feature type="transmembrane region" description="Helical" evidence="6">
    <location>
        <begin position="91"/>
        <end position="108"/>
    </location>
</feature>
<protein>
    <submittedName>
        <fullName evidence="8">MFS transporter</fullName>
    </submittedName>
</protein>
<proteinExistence type="predicted"/>
<dbReference type="InterPro" id="IPR011701">
    <property type="entry name" value="MFS"/>
</dbReference>
<dbReference type="InterPro" id="IPR036259">
    <property type="entry name" value="MFS_trans_sf"/>
</dbReference>
<dbReference type="PANTHER" id="PTHR23505:SF79">
    <property type="entry name" value="PROTEIN SPINSTER"/>
    <property type="match status" value="1"/>
</dbReference>
<evidence type="ECO:0000256" key="6">
    <source>
        <dbReference type="SAM" id="Phobius"/>
    </source>
</evidence>
<reference evidence="8 9" key="1">
    <citation type="submission" date="2020-08" db="EMBL/GenBank/DDBJ databases">
        <title>Genome sequence of Diaphorobacter ruginosibacter DSM 27467T.</title>
        <authorList>
            <person name="Hyun D.-W."/>
            <person name="Bae J.-W."/>
        </authorList>
    </citation>
    <scope>NUCLEOTIDE SEQUENCE [LARGE SCALE GENOMIC DNA]</scope>
    <source>
        <strain evidence="8 9">DSM 27467</strain>
    </source>
</reference>
<feature type="transmembrane region" description="Helical" evidence="6">
    <location>
        <begin position="21"/>
        <end position="44"/>
    </location>
</feature>
<keyword evidence="9" id="KW-1185">Reference proteome</keyword>
<comment type="subcellular location">
    <subcellularLocation>
        <location evidence="1">Membrane</location>
        <topology evidence="1">Multi-pass membrane protein</topology>
    </subcellularLocation>
</comment>
<dbReference type="PROSITE" id="PS50850">
    <property type="entry name" value="MFS"/>
    <property type="match status" value="1"/>
</dbReference>
<evidence type="ECO:0000256" key="2">
    <source>
        <dbReference type="ARBA" id="ARBA00022448"/>
    </source>
</evidence>
<dbReference type="InterPro" id="IPR020846">
    <property type="entry name" value="MFS_dom"/>
</dbReference>